<reference evidence="1" key="1">
    <citation type="journal article" date="2021" name="G3 (Bethesda)">
        <title>Genomic diversity, chromosomal rearrangements, and interspecies hybridization in the ogataea polymorpha species complex.</title>
        <authorList>
            <person name="Hanson S.J."/>
            <person name="Cinneide E.O."/>
            <person name="Salzberg L.I."/>
            <person name="Wolfe K.H."/>
            <person name="McGowan J."/>
            <person name="Fitzpatrick D.A."/>
            <person name="Matlin K."/>
        </authorList>
    </citation>
    <scope>NUCLEOTIDE SEQUENCE</scope>
    <source>
        <strain evidence="1">83-405-1</strain>
    </source>
</reference>
<organism evidence="1 2">
    <name type="scientific">Ogataea haglerorum</name>
    <dbReference type="NCBI Taxonomy" id="1937702"/>
    <lineage>
        <taxon>Eukaryota</taxon>
        <taxon>Fungi</taxon>
        <taxon>Dikarya</taxon>
        <taxon>Ascomycota</taxon>
        <taxon>Saccharomycotina</taxon>
        <taxon>Pichiomycetes</taxon>
        <taxon>Pichiales</taxon>
        <taxon>Pichiaceae</taxon>
        <taxon>Ogataea</taxon>
    </lineage>
</organism>
<dbReference type="EMBL" id="JAHLUH010000022">
    <property type="protein sequence ID" value="KAG7723809.1"/>
    <property type="molecule type" value="Genomic_DNA"/>
</dbReference>
<proteinExistence type="predicted"/>
<dbReference type="AlphaFoldDB" id="A0AAN6HY21"/>
<protein>
    <submittedName>
        <fullName evidence="1">Uncharacterized protein</fullName>
    </submittedName>
</protein>
<name>A0AAN6HY21_9ASCO</name>
<dbReference type="Proteomes" id="UP000738402">
    <property type="component" value="Unassembled WGS sequence"/>
</dbReference>
<gene>
    <name evidence="1" type="ORF">KL933_005284</name>
</gene>
<feature type="non-terminal residue" evidence="1">
    <location>
        <position position="1"/>
    </location>
</feature>
<evidence type="ECO:0000313" key="1">
    <source>
        <dbReference type="EMBL" id="KAG7723809.1"/>
    </source>
</evidence>
<sequence>FLVLSVPPDAVIEPIPFLASQMDAPQSSIHVKAQQKPDCYPPVLQDPVNQRNGPKVYL</sequence>
<comment type="caution">
    <text evidence="1">The sequence shown here is derived from an EMBL/GenBank/DDBJ whole genome shotgun (WGS) entry which is preliminary data.</text>
</comment>
<evidence type="ECO:0000313" key="2">
    <source>
        <dbReference type="Proteomes" id="UP000738402"/>
    </source>
</evidence>
<accession>A0AAN6HY21</accession>